<dbReference type="EMBL" id="BJWL01000001">
    <property type="protein sequence ID" value="GFY81465.1"/>
    <property type="molecule type" value="Genomic_DNA"/>
</dbReference>
<sequence length="87" mass="9888">MGYCHVAQPVYLAPGDLKIAMLKAFEGGPFGEPDLLWYCNDLRGIWLDCWTVECLDLISHRVFLGMGCLLLWKGHGKYGAFGRWLPR</sequence>
<evidence type="ECO:0000313" key="2">
    <source>
        <dbReference type="Proteomes" id="UP000585474"/>
    </source>
</evidence>
<dbReference type="AlphaFoldDB" id="A0A7J0E527"/>
<organism evidence="1 2">
    <name type="scientific">Actinidia rufa</name>
    <dbReference type="NCBI Taxonomy" id="165716"/>
    <lineage>
        <taxon>Eukaryota</taxon>
        <taxon>Viridiplantae</taxon>
        <taxon>Streptophyta</taxon>
        <taxon>Embryophyta</taxon>
        <taxon>Tracheophyta</taxon>
        <taxon>Spermatophyta</taxon>
        <taxon>Magnoliopsida</taxon>
        <taxon>eudicotyledons</taxon>
        <taxon>Gunneridae</taxon>
        <taxon>Pentapetalae</taxon>
        <taxon>asterids</taxon>
        <taxon>Ericales</taxon>
        <taxon>Actinidiaceae</taxon>
        <taxon>Actinidia</taxon>
    </lineage>
</organism>
<evidence type="ECO:0000313" key="1">
    <source>
        <dbReference type="EMBL" id="GFY81465.1"/>
    </source>
</evidence>
<dbReference type="Proteomes" id="UP000585474">
    <property type="component" value="Unassembled WGS sequence"/>
</dbReference>
<gene>
    <name evidence="1" type="ORF">Acr_01g0012740</name>
</gene>
<reference evidence="1 2" key="1">
    <citation type="submission" date="2019-07" db="EMBL/GenBank/DDBJ databases">
        <title>De Novo Assembly of kiwifruit Actinidia rufa.</title>
        <authorList>
            <person name="Sugita-Konishi S."/>
            <person name="Sato K."/>
            <person name="Mori E."/>
            <person name="Abe Y."/>
            <person name="Kisaki G."/>
            <person name="Hamano K."/>
            <person name="Suezawa K."/>
            <person name="Otani M."/>
            <person name="Fukuda T."/>
            <person name="Manabe T."/>
            <person name="Gomi K."/>
            <person name="Tabuchi M."/>
            <person name="Akimitsu K."/>
            <person name="Kataoka I."/>
        </authorList>
    </citation>
    <scope>NUCLEOTIDE SEQUENCE [LARGE SCALE GENOMIC DNA]</scope>
    <source>
        <strain evidence="2">cv. Fuchu</strain>
    </source>
</reference>
<keyword evidence="2" id="KW-1185">Reference proteome</keyword>
<name>A0A7J0E527_9ERIC</name>
<comment type="caution">
    <text evidence="1">The sequence shown here is derived from an EMBL/GenBank/DDBJ whole genome shotgun (WGS) entry which is preliminary data.</text>
</comment>
<proteinExistence type="predicted"/>
<protein>
    <submittedName>
        <fullName evidence="1">Putative triglyceride lipase</fullName>
    </submittedName>
</protein>
<accession>A0A7J0E527</accession>